<dbReference type="PANTHER" id="PTHR30336:SF4">
    <property type="entry name" value="ENVELOPE BIOGENESIS FACTOR ELYC"/>
    <property type="match status" value="1"/>
</dbReference>
<dbReference type="RefSeq" id="WP_165602594.1">
    <property type="nucleotide sequence ID" value="NZ_FLYE01000001.1"/>
</dbReference>
<feature type="domain" description="DUF218" evidence="2">
    <location>
        <begin position="51"/>
        <end position="217"/>
    </location>
</feature>
<protein>
    <recommendedName>
        <fullName evidence="2">DUF218 domain-containing protein</fullName>
    </recommendedName>
</protein>
<dbReference type="Pfam" id="PF02698">
    <property type="entry name" value="DUF218"/>
    <property type="match status" value="1"/>
</dbReference>
<dbReference type="Proteomes" id="UP000231658">
    <property type="component" value="Unassembled WGS sequence"/>
</dbReference>
<accession>A0A1C3RD50</accession>
<keyword evidence="1" id="KW-0812">Transmembrane</keyword>
<dbReference type="InterPro" id="IPR051599">
    <property type="entry name" value="Cell_Envelope_Assoc"/>
</dbReference>
<organism evidence="3 4">
    <name type="scientific">Candidatus Terasakiella magnetica</name>
    <dbReference type="NCBI Taxonomy" id="1867952"/>
    <lineage>
        <taxon>Bacteria</taxon>
        <taxon>Pseudomonadati</taxon>
        <taxon>Pseudomonadota</taxon>
        <taxon>Alphaproteobacteria</taxon>
        <taxon>Rhodospirillales</taxon>
        <taxon>Terasakiellaceae</taxon>
        <taxon>Terasakiella</taxon>
    </lineage>
</organism>
<dbReference type="PANTHER" id="PTHR30336">
    <property type="entry name" value="INNER MEMBRANE PROTEIN, PROBABLE PERMEASE"/>
    <property type="match status" value="1"/>
</dbReference>
<feature type="transmembrane region" description="Helical" evidence="1">
    <location>
        <begin position="12"/>
        <end position="33"/>
    </location>
</feature>
<dbReference type="InterPro" id="IPR003848">
    <property type="entry name" value="DUF218"/>
</dbReference>
<dbReference type="Gene3D" id="3.40.50.620">
    <property type="entry name" value="HUPs"/>
    <property type="match status" value="1"/>
</dbReference>
<sequence length="234" mass="25875">MWAKRVRLGTFFCSSALVFYIVFGMLPIGGGLLTTLENRFSKPVQMPKQVDGLVVLGGFLNVFITDARQDYSFNGNIERATSLLHLSKQYKGSPVLFTGGAGLIGHPELNEAQMLKSFLPDVVSADTQLIFENASRNTFENALFSKELIEKKGGGKWLLITSARHMPRAVGAFRKQNIDVIPYPVDYITSGELSNEVSFFPRNGLGTFGVALHEWLGLLAYYLTDKTSELFPAP</sequence>
<dbReference type="STRING" id="1867952.MTBPR1_10436"/>
<evidence type="ECO:0000313" key="4">
    <source>
        <dbReference type="Proteomes" id="UP000231658"/>
    </source>
</evidence>
<reference evidence="3 4" key="1">
    <citation type="submission" date="2016-07" db="EMBL/GenBank/DDBJ databases">
        <authorList>
            <person name="Lefevre C.T."/>
        </authorList>
    </citation>
    <scope>NUCLEOTIDE SEQUENCE [LARGE SCALE GENOMIC DNA]</scope>
    <source>
        <strain evidence="3">PR1</strain>
    </source>
</reference>
<dbReference type="InterPro" id="IPR014729">
    <property type="entry name" value="Rossmann-like_a/b/a_fold"/>
</dbReference>
<dbReference type="GO" id="GO:0005886">
    <property type="term" value="C:plasma membrane"/>
    <property type="evidence" value="ECO:0007669"/>
    <property type="project" value="TreeGrafter"/>
</dbReference>
<name>A0A1C3RD50_9PROT</name>
<evidence type="ECO:0000256" key="1">
    <source>
        <dbReference type="SAM" id="Phobius"/>
    </source>
</evidence>
<dbReference type="AlphaFoldDB" id="A0A1C3RD50"/>
<dbReference type="GO" id="GO:0000270">
    <property type="term" value="P:peptidoglycan metabolic process"/>
    <property type="evidence" value="ECO:0007669"/>
    <property type="project" value="TreeGrafter"/>
</dbReference>
<keyword evidence="1" id="KW-0472">Membrane</keyword>
<keyword evidence="4" id="KW-1185">Reference proteome</keyword>
<keyword evidence="1" id="KW-1133">Transmembrane helix</keyword>
<proteinExistence type="predicted"/>
<dbReference type="CDD" id="cd06259">
    <property type="entry name" value="YdcF-like"/>
    <property type="match status" value="1"/>
</dbReference>
<evidence type="ECO:0000259" key="2">
    <source>
        <dbReference type="Pfam" id="PF02698"/>
    </source>
</evidence>
<gene>
    <name evidence="3" type="ORF">MTBPR1_10436</name>
</gene>
<dbReference type="EMBL" id="FLYE01000001">
    <property type="protein sequence ID" value="SCA55189.1"/>
    <property type="molecule type" value="Genomic_DNA"/>
</dbReference>
<dbReference type="GO" id="GO:0043164">
    <property type="term" value="P:Gram-negative-bacterium-type cell wall biogenesis"/>
    <property type="evidence" value="ECO:0007669"/>
    <property type="project" value="TreeGrafter"/>
</dbReference>
<evidence type="ECO:0000313" key="3">
    <source>
        <dbReference type="EMBL" id="SCA55189.1"/>
    </source>
</evidence>